<dbReference type="AlphaFoldDB" id="A0A255Y646"/>
<name>A0A255Y646_9SPHN</name>
<dbReference type="SUPFAM" id="SSF48452">
    <property type="entry name" value="TPR-like"/>
    <property type="match status" value="1"/>
</dbReference>
<dbReference type="EMBL" id="NOXT01000124">
    <property type="protein sequence ID" value="OYQ24696.1"/>
    <property type="molecule type" value="Genomic_DNA"/>
</dbReference>
<dbReference type="InterPro" id="IPR019734">
    <property type="entry name" value="TPR_rpt"/>
</dbReference>
<proteinExistence type="predicted"/>
<feature type="chain" id="PRO_5012038904" description="Tetratricopeptide repeat protein" evidence="2">
    <location>
        <begin position="21"/>
        <end position="480"/>
    </location>
</feature>
<dbReference type="InterPro" id="IPR011990">
    <property type="entry name" value="TPR-like_helical_dom_sf"/>
</dbReference>
<evidence type="ECO:0000256" key="2">
    <source>
        <dbReference type="SAM" id="SignalP"/>
    </source>
</evidence>
<accession>A0A255Y646</accession>
<dbReference type="Gene3D" id="1.25.40.10">
    <property type="entry name" value="Tetratricopeptide repeat domain"/>
    <property type="match status" value="1"/>
</dbReference>
<keyword evidence="2" id="KW-0732">Signal</keyword>
<dbReference type="SMART" id="SM00028">
    <property type="entry name" value="TPR"/>
    <property type="match status" value="2"/>
</dbReference>
<sequence>MKHGFQIAIMAALASSSALAQTRAVVPPAAGDAAAPAPVAAPAPAPAADTAAVDPKARAKQIAAWKRQYGEGPYPDETEAFLANKPDALKPYWSNLWFGGERNAVVNFQRLGLAAMEVGDYATAEKAFDQALQRIETVYAKDALASRARDTFAKEANKDFKGEPYERAMAYYYRGLLYLRKGDYGNARASFKGAEYQDTVSEAEEFQSDFAVMNYLIGWSTRCMGESDGKADFDVAALAQPGITVPPKDHNVLMIAETGAGPIKAQDGAMKEKLVFRIPEANPPEKQTLFQFASTGLKPEVAPALQMSSLGFQATTRGGRAIDGILKGKANFKQTTGAIGSGAMNMGLAMMGQGGDAGTAGAVMAGVGALFSMFSSAAKADADIRYWDQLPDGLSIATGVAKGPAKVDVRFMGDTGPLDMKPAVVMQGGDKACQVVWTRSRSALVSGDVPGDDARVKAAVAKRKDAVAKNKLLRETLAQL</sequence>
<evidence type="ECO:0008006" key="5">
    <source>
        <dbReference type="Google" id="ProtNLM"/>
    </source>
</evidence>
<reference evidence="3 4" key="1">
    <citation type="submission" date="2017-07" db="EMBL/GenBank/DDBJ databases">
        <title>Sandarakinorhabdus cyanobacteriorum sp. nov., a novel bacterium isolated from cyanobacterial aggregates in a eutrophic lake.</title>
        <authorList>
            <person name="Cai H."/>
        </authorList>
    </citation>
    <scope>NUCLEOTIDE SEQUENCE [LARGE SCALE GENOMIC DNA]</scope>
    <source>
        <strain evidence="3 4">TH057</strain>
    </source>
</reference>
<keyword evidence="4" id="KW-1185">Reference proteome</keyword>
<gene>
    <name evidence="3" type="ORF">CHU93_15145</name>
</gene>
<evidence type="ECO:0000256" key="1">
    <source>
        <dbReference type="SAM" id="MobiDB-lite"/>
    </source>
</evidence>
<evidence type="ECO:0000313" key="4">
    <source>
        <dbReference type="Proteomes" id="UP000216991"/>
    </source>
</evidence>
<dbReference type="OrthoDB" id="7319921at2"/>
<feature type="region of interest" description="Disordered" evidence="1">
    <location>
        <begin position="33"/>
        <end position="52"/>
    </location>
</feature>
<organism evidence="3 4">
    <name type="scientific">Sandarakinorhabdus cyanobacteriorum</name>
    <dbReference type="NCBI Taxonomy" id="1981098"/>
    <lineage>
        <taxon>Bacteria</taxon>
        <taxon>Pseudomonadati</taxon>
        <taxon>Pseudomonadota</taxon>
        <taxon>Alphaproteobacteria</taxon>
        <taxon>Sphingomonadales</taxon>
        <taxon>Sphingosinicellaceae</taxon>
        <taxon>Sandarakinorhabdus</taxon>
    </lineage>
</organism>
<comment type="caution">
    <text evidence="3">The sequence shown here is derived from an EMBL/GenBank/DDBJ whole genome shotgun (WGS) entry which is preliminary data.</text>
</comment>
<dbReference type="Proteomes" id="UP000216991">
    <property type="component" value="Unassembled WGS sequence"/>
</dbReference>
<feature type="signal peptide" evidence="2">
    <location>
        <begin position="1"/>
        <end position="20"/>
    </location>
</feature>
<evidence type="ECO:0000313" key="3">
    <source>
        <dbReference type="EMBL" id="OYQ24696.1"/>
    </source>
</evidence>
<protein>
    <recommendedName>
        <fullName evidence="5">Tetratricopeptide repeat protein</fullName>
    </recommendedName>
</protein>